<comment type="caution">
    <text evidence="2">The sequence shown here is derived from an EMBL/GenBank/DDBJ whole genome shotgun (WGS) entry which is preliminary data.</text>
</comment>
<keyword evidence="1" id="KW-0812">Transmembrane</keyword>
<organism evidence="2 3">
    <name type="scientific">Paracoccus siganidrum</name>
    <dbReference type="NCBI Taxonomy" id="1276757"/>
    <lineage>
        <taxon>Bacteria</taxon>
        <taxon>Pseudomonadati</taxon>
        <taxon>Pseudomonadota</taxon>
        <taxon>Alphaproteobacteria</taxon>
        <taxon>Rhodobacterales</taxon>
        <taxon>Paracoccaceae</taxon>
        <taxon>Paracoccus</taxon>
    </lineage>
</organism>
<dbReference type="Proteomes" id="UP000283587">
    <property type="component" value="Unassembled WGS sequence"/>
</dbReference>
<sequence>MMRNAEEYGGKGSERPAVEWIFGLMSGCGVLALMAYLGYQALFSSSRPPELVVSVIGVEQADGASIATFEIANHGDRAAAAVSVLAGTKVSETAWRRVEFDYVAPRSVRRGAIAFPAAILSGDVGIEIGGYTEP</sequence>
<keyword evidence="1" id="KW-1133">Transmembrane helix</keyword>
<name>A0A418ZPT6_9RHOB</name>
<dbReference type="AlphaFoldDB" id="A0A418ZPT6"/>
<protein>
    <recommendedName>
        <fullName evidence="4">TIGR02588 family protein</fullName>
    </recommendedName>
</protein>
<reference evidence="3" key="1">
    <citation type="submission" date="2018-09" db="EMBL/GenBank/DDBJ databases">
        <title>Paracoccus onubensis nov. sp. a moderate halophilic bacterium isolated from Gruta de las Maravillas (Aracena, Spain).</title>
        <authorList>
            <person name="Jurado V."/>
            <person name="Gutierrez-Patricio S."/>
            <person name="Gonzalez-Pimentel J.L."/>
            <person name="Miller A.Z."/>
            <person name="Laiz L."/>
            <person name="Saiz-Jimenez C."/>
        </authorList>
    </citation>
    <scope>NUCLEOTIDE SEQUENCE [LARGE SCALE GENOMIC DNA]</scope>
    <source>
        <strain evidence="3">DSM 26381</strain>
    </source>
</reference>
<gene>
    <name evidence="2" type="ORF">D3P05_24230</name>
</gene>
<evidence type="ECO:0008006" key="4">
    <source>
        <dbReference type="Google" id="ProtNLM"/>
    </source>
</evidence>
<evidence type="ECO:0000313" key="2">
    <source>
        <dbReference type="EMBL" id="RJK96663.1"/>
    </source>
</evidence>
<dbReference type="OrthoDB" id="1445569at2"/>
<feature type="transmembrane region" description="Helical" evidence="1">
    <location>
        <begin position="20"/>
        <end position="39"/>
    </location>
</feature>
<evidence type="ECO:0000256" key="1">
    <source>
        <dbReference type="SAM" id="Phobius"/>
    </source>
</evidence>
<dbReference type="EMBL" id="QZEW01000249">
    <property type="protein sequence ID" value="RJK96663.1"/>
    <property type="molecule type" value="Genomic_DNA"/>
</dbReference>
<evidence type="ECO:0000313" key="3">
    <source>
        <dbReference type="Proteomes" id="UP000283587"/>
    </source>
</evidence>
<keyword evidence="3" id="KW-1185">Reference proteome</keyword>
<proteinExistence type="predicted"/>
<keyword evidence="1" id="KW-0472">Membrane</keyword>
<accession>A0A418ZPT6</accession>